<feature type="compositionally biased region" description="Low complexity" evidence="2">
    <location>
        <begin position="1734"/>
        <end position="1782"/>
    </location>
</feature>
<keyword evidence="5" id="KW-1185">Reference proteome</keyword>
<dbReference type="Pfam" id="PF08230">
    <property type="entry name" value="CW_7"/>
    <property type="match status" value="1"/>
</dbReference>
<dbReference type="Proteomes" id="UP000189857">
    <property type="component" value="Unassembled WGS sequence"/>
</dbReference>
<feature type="region of interest" description="Disordered" evidence="2">
    <location>
        <begin position="1102"/>
        <end position="1140"/>
    </location>
</feature>
<name>A0A1T4QNY3_9FIRM</name>
<feature type="coiled-coil region" evidence="1">
    <location>
        <begin position="1584"/>
        <end position="1611"/>
    </location>
</feature>
<dbReference type="Gene3D" id="1.20.58.60">
    <property type="match status" value="1"/>
</dbReference>
<protein>
    <submittedName>
        <fullName evidence="4">Cpl-7 lysozyme C-terminal domain-containing protein</fullName>
    </submittedName>
</protein>
<feature type="compositionally biased region" description="Gly residues" evidence="2">
    <location>
        <begin position="1115"/>
        <end position="1129"/>
    </location>
</feature>
<reference evidence="4 5" key="1">
    <citation type="submission" date="2017-02" db="EMBL/GenBank/DDBJ databases">
        <authorList>
            <person name="Peterson S.W."/>
        </authorList>
    </citation>
    <scope>NUCLEOTIDE SEQUENCE [LARGE SCALE GENOMIC DNA]</scope>
    <source>
        <strain evidence="4 5">ATCC 17233</strain>
    </source>
</reference>
<evidence type="ECO:0000313" key="5">
    <source>
        <dbReference type="Proteomes" id="UP000189857"/>
    </source>
</evidence>
<sequence>MLFNTKDSSTLLGGIVQHRQNDLDARKLAQVYNVYSNNPKSFFNEDFINDPEWGHLGDNVSKQLDSIQKAAQKADKTGAEALNDLKLKMEEASQKSTVLGTNIKNFFKGIVNGIVSMFAATVVSIAIDKFIGWVDKKLDPSKYIQKAAKKARDEVSKIQDEFKSTADTVDNTKERFAELAQEVNHLGTINQSQGTLSNDEYKEFLDLSNQLAEVFPTLTQGYDENGDAILNLSGDVDTIVRSLEKLVEVERQAANAEIGKKMPKVWKGFVDDVRNENILLDEAAAHLESIQNQKFSIESGKLTNYGGQWTSYRKWDFLNEAAKASGVKIDLDDAMVQYQTTGEIDLSYLEEEDRKKLASAFKVIEDNWDREIRNHKSIISAKNKEMYDYISTQIVDDENYKKLTDEQRKIYDGLLLNYDYSDVIKDHGGNYTEAFNKIQLDLNNIIGKITASEETKQAFKDYWDKIFSIDTSEGVFVENIEKIKEYIRQLAELLGVEYIDLANILGFGDIDSDINRVKDAFIVDNFSGSSKSTYDVNKILKELSKGGNVDLTNRPKVNTAYLNNAGWKDVGQGYATVYSSTFGNEEGTKYINFTPIIVDPKTGEFKGVLTPEELTEYAEGVVAGTREDDLNLQIGASFDTVEAAEKAAEEIHRYHELINGGDYSSETNLGYISFDPRKQKAEQEAKKEYEAFVDSLSKEDFDFWKNALDNGEIPQDVLHNGEAALKEYLKKLQEITENNPIKLKASTSVDLMADLKTATGSLKDLYSQTVDKEAKDGQATGFADPALLNNIESGFKKFVKEAKDAGKEVGDLSVALEDFEQKMIESPDDAKKNIDELTTAYIDQTGILEDLTEERKEWAKEQLKAMGIENAETVVETRLNNTYKQSRKNLIALADAVSAHRKELTGYAKDSKEFKEAAGSIKESVSNMLGSYNIETGEMIAPAQIDDEFIANNLEDILLLIEGDNEALDRLYAKLALINGTEVLINANLNTEEYEYDVQKLTELIDYASSKDIETWAYLDDSYFMNGLSELVNSSQAAANAANAAFSQIGMSINYRNTGTSSFRIPKPGSGILGGIASAAAMVADTITFDNFEIVATSKRGSVGSGANYVPSSGGSSGSGGGGGGGGGSDSTKPKEEAEETFDWIEVAIKRIEEEINRLDKIVGNSYTLWGNRNKALANEISEVTEEIKAQQIAQSEYMRNANLVKVNNGKGLSDDDYGENDEVVREHDQKLLDEARAAWATGEYQRKVREGLMTGDDIERIQNHFLSDIIKNYQELYEKSVQAGDAVQDLRIRLGDLAQTRFENIKSEYEELIAFITDSADLIDAKISRTEEHGYFVSKTYYKDLLKLESKNLNYLEGEYVDLIEKRDEAVAEGSIQKNSSAWNQMCQEIDSVAKAIEDSKTKTVELNNAIRQLDWDMFDWIEDRIEKINEEASFFVDLMSNEKLFDDTGIFNERGEATAGMYAIQYETYMRKAMDYAKERKKLEKEIAADPANKTLVERYEELVSAQQDAIKSSEQLKDSMKSLVSDAINKHLESLQKLIDQYKKSLHDARDLYSYQQNIEKQVKDIGDIEKQLAAYEGDNSEEANATIQKLRQNLEDAQKQLEETQWDKYISETETFLDDMYNDYSETLNARLDDIDALMTDMIDHVDNNANLIATTISDEAKQVGYDLTDNFENILNGNQQMLTMDLQNSATTVVTAITNVQAVIEDIKKYVHAMGVKSKAIVDAESKKPTAAKSSSSKVAAGANTSAAKKATAPSTKTTSSTKTSSTANKATNTSTSKRSDKDYYGVALAIINGGYGWGDGDNRWNRLKAKGFDADKVQNLVNKLWAEGYIHSGAWIGRYQGIKDLSPFAYNKYAKGSKGITHDQIAWTQEEGAELIFRKDDGSLLMPLGTGDKVFTAQMTDNLWDIAKGKFATTGIPTKNIGNTINNANSISISLPNVNNYEEFKTQLKKDPKLTAFIQQITLGEAVNGVKLSKKKY</sequence>
<dbReference type="EMBL" id="FUXA01000024">
    <property type="protein sequence ID" value="SKA05473.1"/>
    <property type="molecule type" value="Genomic_DNA"/>
</dbReference>
<dbReference type="OrthoDB" id="2031703at2"/>
<evidence type="ECO:0000313" key="4">
    <source>
        <dbReference type="EMBL" id="SKA05473.1"/>
    </source>
</evidence>
<dbReference type="InterPro" id="IPR013168">
    <property type="entry name" value="Cpl_7_lyso_C"/>
</dbReference>
<gene>
    <name evidence="4" type="ORF">SAMN02745110_02464</name>
</gene>
<feature type="coiled-coil region" evidence="1">
    <location>
        <begin position="1468"/>
        <end position="1555"/>
    </location>
</feature>
<organism evidence="4 5">
    <name type="scientific">Eubacterium ruminantium</name>
    <dbReference type="NCBI Taxonomy" id="42322"/>
    <lineage>
        <taxon>Bacteria</taxon>
        <taxon>Bacillati</taxon>
        <taxon>Bacillota</taxon>
        <taxon>Clostridia</taxon>
        <taxon>Eubacteriales</taxon>
        <taxon>Eubacteriaceae</taxon>
        <taxon>Eubacterium</taxon>
    </lineage>
</organism>
<proteinExistence type="predicted"/>
<evidence type="ECO:0000259" key="3">
    <source>
        <dbReference type="Pfam" id="PF08230"/>
    </source>
</evidence>
<evidence type="ECO:0000256" key="2">
    <source>
        <dbReference type="SAM" id="MobiDB-lite"/>
    </source>
</evidence>
<evidence type="ECO:0000256" key="1">
    <source>
        <dbReference type="SAM" id="Coils"/>
    </source>
</evidence>
<keyword evidence="1" id="KW-0175">Coiled coil</keyword>
<feature type="region of interest" description="Disordered" evidence="2">
    <location>
        <begin position="1730"/>
        <end position="1784"/>
    </location>
</feature>
<accession>A0A1T4QNY3</accession>
<feature type="domain" description="Cpl-7 lysozyme C-terminal" evidence="3">
    <location>
        <begin position="1792"/>
        <end position="1830"/>
    </location>
</feature>